<feature type="region of interest" description="Disordered" evidence="8">
    <location>
        <begin position="80"/>
        <end position="140"/>
    </location>
</feature>
<gene>
    <name evidence="10" type="ORF">LTR91_004357</name>
</gene>
<feature type="domain" description="C2H2-type" evidence="9">
    <location>
        <begin position="494"/>
        <end position="524"/>
    </location>
</feature>
<evidence type="ECO:0000256" key="6">
    <source>
        <dbReference type="ARBA" id="ARBA00023163"/>
    </source>
</evidence>
<feature type="compositionally biased region" description="Low complexity" evidence="8">
    <location>
        <begin position="107"/>
        <end position="123"/>
    </location>
</feature>
<feature type="compositionally biased region" description="Polar residues" evidence="8">
    <location>
        <begin position="393"/>
        <end position="402"/>
    </location>
</feature>
<feature type="domain" description="C2H2-type" evidence="9">
    <location>
        <begin position="462"/>
        <end position="489"/>
    </location>
</feature>
<dbReference type="GO" id="GO:0008270">
    <property type="term" value="F:zinc ion binding"/>
    <property type="evidence" value="ECO:0007669"/>
    <property type="project" value="UniProtKB-KW"/>
</dbReference>
<evidence type="ECO:0000313" key="10">
    <source>
        <dbReference type="EMBL" id="KAK1004280.1"/>
    </source>
</evidence>
<keyword evidence="11" id="KW-1185">Reference proteome</keyword>
<feature type="region of interest" description="Disordered" evidence="8">
    <location>
        <begin position="603"/>
        <end position="673"/>
    </location>
</feature>
<keyword evidence="3" id="KW-0863">Zinc-finger</keyword>
<accession>A0AAN6KVE9</accession>
<dbReference type="SMART" id="SM00355">
    <property type="entry name" value="ZnF_C2H2"/>
    <property type="match status" value="4"/>
</dbReference>
<dbReference type="PANTHER" id="PTHR46179:SF13">
    <property type="entry name" value="C2H2-TYPE DOMAIN-CONTAINING PROTEIN"/>
    <property type="match status" value="1"/>
</dbReference>
<evidence type="ECO:0000256" key="1">
    <source>
        <dbReference type="ARBA" id="ARBA00004123"/>
    </source>
</evidence>
<dbReference type="GO" id="GO:0006357">
    <property type="term" value="P:regulation of transcription by RNA polymerase II"/>
    <property type="evidence" value="ECO:0007669"/>
    <property type="project" value="TreeGrafter"/>
</dbReference>
<dbReference type="Gene3D" id="3.30.160.60">
    <property type="entry name" value="Classic Zinc Finger"/>
    <property type="match status" value="1"/>
</dbReference>
<dbReference type="GO" id="GO:0005634">
    <property type="term" value="C:nucleus"/>
    <property type="evidence" value="ECO:0007669"/>
    <property type="project" value="UniProtKB-SubCell"/>
</dbReference>
<dbReference type="AlphaFoldDB" id="A0AAN6KVE9"/>
<evidence type="ECO:0000256" key="8">
    <source>
        <dbReference type="SAM" id="MobiDB-lite"/>
    </source>
</evidence>
<proteinExistence type="predicted"/>
<feature type="region of interest" description="Disordered" evidence="8">
    <location>
        <begin position="276"/>
        <end position="302"/>
    </location>
</feature>
<feature type="compositionally biased region" description="Low complexity" evidence="8">
    <location>
        <begin position="409"/>
        <end position="418"/>
    </location>
</feature>
<evidence type="ECO:0000256" key="4">
    <source>
        <dbReference type="ARBA" id="ARBA00022833"/>
    </source>
</evidence>
<protein>
    <recommendedName>
        <fullName evidence="9">C2H2-type domain-containing protein</fullName>
    </recommendedName>
</protein>
<evidence type="ECO:0000256" key="2">
    <source>
        <dbReference type="ARBA" id="ARBA00022723"/>
    </source>
</evidence>
<feature type="compositionally biased region" description="Polar residues" evidence="8">
    <location>
        <begin position="124"/>
        <end position="140"/>
    </location>
</feature>
<feature type="domain" description="C2H2-type" evidence="9">
    <location>
        <begin position="554"/>
        <end position="574"/>
    </location>
</feature>
<name>A0AAN6KVE9_9PEZI</name>
<dbReference type="InterPro" id="IPR051061">
    <property type="entry name" value="Zinc_finger_trans_reg"/>
</dbReference>
<evidence type="ECO:0000313" key="11">
    <source>
        <dbReference type="Proteomes" id="UP001175353"/>
    </source>
</evidence>
<keyword evidence="7" id="KW-0539">Nucleus</keyword>
<keyword evidence="6" id="KW-0804">Transcription</keyword>
<keyword evidence="2" id="KW-0479">Metal-binding</keyword>
<evidence type="ECO:0000259" key="9">
    <source>
        <dbReference type="SMART" id="SM00355"/>
    </source>
</evidence>
<keyword evidence="5" id="KW-0805">Transcription regulation</keyword>
<feature type="domain" description="C2H2-type" evidence="9">
    <location>
        <begin position="435"/>
        <end position="456"/>
    </location>
</feature>
<dbReference type="SUPFAM" id="SSF57667">
    <property type="entry name" value="beta-beta-alpha zinc fingers"/>
    <property type="match status" value="1"/>
</dbReference>
<comment type="subcellular location">
    <subcellularLocation>
        <location evidence="1">Nucleus</location>
    </subcellularLocation>
</comment>
<evidence type="ECO:0000256" key="5">
    <source>
        <dbReference type="ARBA" id="ARBA00023015"/>
    </source>
</evidence>
<evidence type="ECO:0000256" key="3">
    <source>
        <dbReference type="ARBA" id="ARBA00022771"/>
    </source>
</evidence>
<feature type="region of interest" description="Disordered" evidence="8">
    <location>
        <begin position="376"/>
        <end position="434"/>
    </location>
</feature>
<feature type="compositionally biased region" description="Low complexity" evidence="8">
    <location>
        <begin position="258"/>
        <end position="269"/>
    </location>
</feature>
<feature type="compositionally biased region" description="Low complexity" evidence="8">
    <location>
        <begin position="86"/>
        <end position="97"/>
    </location>
</feature>
<dbReference type="InterPro" id="IPR013087">
    <property type="entry name" value="Znf_C2H2_type"/>
</dbReference>
<reference evidence="10" key="1">
    <citation type="submission" date="2023-06" db="EMBL/GenBank/DDBJ databases">
        <title>Black Yeasts Isolated from many extreme environments.</title>
        <authorList>
            <person name="Coleine C."/>
            <person name="Stajich J.E."/>
            <person name="Selbmann L."/>
        </authorList>
    </citation>
    <scope>NUCLEOTIDE SEQUENCE</scope>
    <source>
        <strain evidence="10">CCFEE 5200</strain>
    </source>
</reference>
<keyword evidence="4" id="KW-0862">Zinc</keyword>
<evidence type="ECO:0000256" key="7">
    <source>
        <dbReference type="ARBA" id="ARBA00023242"/>
    </source>
</evidence>
<comment type="caution">
    <text evidence="10">The sequence shown here is derived from an EMBL/GenBank/DDBJ whole genome shotgun (WGS) entry which is preliminary data.</text>
</comment>
<sequence>MATYSEYPQHSMSLENDNDFPLFPYGWTQDQTFLPTSTFDDHSYIYPTAPDSFTAQHTYAHSGYDQSAFISESYHPIKDHLQAPGSSYSPSNSASRSFDFQNPPMLSSTSDSGASGQSATSSGMNSPSLQPQQSGSWSQQTNMDMIPGIVHHDSLVQDIFAPTGLDLDPILVTDKGCVGELLNFSSSQQPQSSSFLAPSFSSYNMSQYAQSTGTCEYWIANPTIGAMGLRSSRATLGPQLHISNTVEAASPNDSVFRSPTTPASATATSPVLERLKGRRKASITPPAPKRARGSSPLSTFTSVDGIEVPPRPQAPRPHLQSPFFYQSSGYFVPPLELSYPSLIQPTQYTGAQFPDMAAVQSPLNLHAFPQAPSPIPIRHAIPSPRMSSGKEPSPNTRPQNWQPYPAYPGSRRQSISSIHSRHGHGSISSDDSNKGLCPIGTCGRHVKDLKAHMLTHQNERPEKCPIPTCDYHTKGFARKYDKSRHTLTHYKGTMVCGFCPGSGSAAEKSFNRADVFKRHLTSVHGVEQTPPNARRKSPSVAAGKRALGVIETSGMCSTCGITFLSAQDFYEHLDDCVLRVVQQAEPSEAINAKLLSSVAEDQQVQETMERHQLPTTIDLSASTSFDQEEDAEDDDDEDDEDDSNDATYGTRSDRSGKGALKSRKTTGSNTNPS</sequence>
<dbReference type="EMBL" id="JAUJLE010000025">
    <property type="protein sequence ID" value="KAK1004280.1"/>
    <property type="molecule type" value="Genomic_DNA"/>
</dbReference>
<dbReference type="Proteomes" id="UP001175353">
    <property type="component" value="Unassembled WGS sequence"/>
</dbReference>
<organism evidence="10 11">
    <name type="scientific">Friedmanniomyces endolithicus</name>
    <dbReference type="NCBI Taxonomy" id="329885"/>
    <lineage>
        <taxon>Eukaryota</taxon>
        <taxon>Fungi</taxon>
        <taxon>Dikarya</taxon>
        <taxon>Ascomycota</taxon>
        <taxon>Pezizomycotina</taxon>
        <taxon>Dothideomycetes</taxon>
        <taxon>Dothideomycetidae</taxon>
        <taxon>Mycosphaerellales</taxon>
        <taxon>Teratosphaeriaceae</taxon>
        <taxon>Friedmanniomyces</taxon>
    </lineage>
</organism>
<dbReference type="PANTHER" id="PTHR46179">
    <property type="entry name" value="ZINC FINGER PROTEIN"/>
    <property type="match status" value="1"/>
</dbReference>
<feature type="compositionally biased region" description="Acidic residues" evidence="8">
    <location>
        <begin position="626"/>
        <end position="644"/>
    </location>
</feature>
<feature type="compositionally biased region" description="Polar residues" evidence="8">
    <location>
        <begin position="613"/>
        <end position="625"/>
    </location>
</feature>
<feature type="region of interest" description="Disordered" evidence="8">
    <location>
        <begin position="250"/>
        <end position="269"/>
    </location>
</feature>
<dbReference type="InterPro" id="IPR036236">
    <property type="entry name" value="Znf_C2H2_sf"/>
</dbReference>